<keyword evidence="2" id="KW-1185">Reference proteome</keyword>
<name>A0A4Q5LU75_9BACT</name>
<reference evidence="1 2" key="1">
    <citation type="submission" date="2019-02" db="EMBL/GenBank/DDBJ databases">
        <title>Bacterial novel species Emticicia sp. 17J42-9 isolated from soil.</title>
        <authorList>
            <person name="Jung H.-Y."/>
        </authorList>
    </citation>
    <scope>NUCLEOTIDE SEQUENCE [LARGE SCALE GENOMIC DNA]</scope>
    <source>
        <strain evidence="1 2">17J42-9</strain>
    </source>
</reference>
<evidence type="ECO:0000313" key="1">
    <source>
        <dbReference type="EMBL" id="RYU93047.1"/>
    </source>
</evidence>
<dbReference type="GO" id="GO:0004519">
    <property type="term" value="F:endonuclease activity"/>
    <property type="evidence" value="ECO:0007669"/>
    <property type="project" value="InterPro"/>
</dbReference>
<gene>
    <name evidence="1" type="ORF">EWM59_23960</name>
</gene>
<dbReference type="GO" id="GO:0003723">
    <property type="term" value="F:RNA binding"/>
    <property type="evidence" value="ECO:0007669"/>
    <property type="project" value="InterPro"/>
</dbReference>
<dbReference type="OrthoDB" id="9799912at2"/>
<protein>
    <submittedName>
        <fullName evidence="1">Type II toxin-antitoxin system HigB family toxin</fullName>
    </submittedName>
</protein>
<dbReference type="RefSeq" id="WP_130023782.1">
    <property type="nucleotide sequence ID" value="NZ_SEWF01000058.1"/>
</dbReference>
<dbReference type="Proteomes" id="UP000293162">
    <property type="component" value="Unassembled WGS sequence"/>
</dbReference>
<accession>A0A4Q5LU75</accession>
<organism evidence="1 2">
    <name type="scientific">Emticicia agri</name>
    <dbReference type="NCBI Taxonomy" id="2492393"/>
    <lineage>
        <taxon>Bacteria</taxon>
        <taxon>Pseudomonadati</taxon>
        <taxon>Bacteroidota</taxon>
        <taxon>Cytophagia</taxon>
        <taxon>Cytophagales</taxon>
        <taxon>Leadbetterellaceae</taxon>
        <taxon>Emticicia</taxon>
    </lineage>
</organism>
<comment type="caution">
    <text evidence="1">The sequence shown here is derived from an EMBL/GenBank/DDBJ whole genome shotgun (WGS) entry which is preliminary data.</text>
</comment>
<dbReference type="EMBL" id="SEWF01000058">
    <property type="protein sequence ID" value="RYU93047.1"/>
    <property type="molecule type" value="Genomic_DNA"/>
</dbReference>
<dbReference type="AlphaFoldDB" id="A0A4Q5LU75"/>
<dbReference type="InterPro" id="IPR018669">
    <property type="entry name" value="Toxin_HigB"/>
</dbReference>
<proteinExistence type="predicted"/>
<dbReference type="GO" id="GO:0110001">
    <property type="term" value="C:toxin-antitoxin complex"/>
    <property type="evidence" value="ECO:0007669"/>
    <property type="project" value="InterPro"/>
</dbReference>
<sequence length="98" mass="12010">MRIITKGTLREFWELYPDSEQELRYWYDKIKNAEYKTPNEVIEDNPRTDTVGNNRIVFNICRNKYRLIALFRCKLQTVYVRFNGTHKEYDLIEDIRNI</sequence>
<dbReference type="Pfam" id="PF09907">
    <property type="entry name" value="HigB_toxin"/>
    <property type="match status" value="1"/>
</dbReference>
<evidence type="ECO:0000313" key="2">
    <source>
        <dbReference type="Proteomes" id="UP000293162"/>
    </source>
</evidence>